<dbReference type="PANTHER" id="PTHR14021:SF15">
    <property type="entry name" value="IRON-SULFUR CLUSTER CO-CHAPERONE PROTEIN HSCB"/>
    <property type="match status" value="1"/>
</dbReference>
<dbReference type="GO" id="GO:0001671">
    <property type="term" value="F:ATPase activator activity"/>
    <property type="evidence" value="ECO:0007669"/>
    <property type="project" value="InterPro"/>
</dbReference>
<sequence>MRAAPGKNHFELFGLPVAFDIDAGDLASRYRELQRRVHPDKFANASDQERRLSLQMTAQVNEAFQTLKDPVRRGRYLLSLRGVDIDEETDTAMDPAFLMEQMEWRENLEEMRQADNPHKRLAELANRIEQGMQDKIGQFRQAIGEDGPEATGKARNIVREMQFLEKMRHEIDNLEEELN</sequence>
<name>A0A1B4XGQ0_9GAMM</name>
<dbReference type="InterPro" id="IPR036386">
    <property type="entry name" value="HscB_C_sf"/>
</dbReference>
<dbReference type="GO" id="GO:1990230">
    <property type="term" value="C:iron-sulfur cluster transfer complex"/>
    <property type="evidence" value="ECO:0007669"/>
    <property type="project" value="TreeGrafter"/>
</dbReference>
<reference evidence="6 7" key="1">
    <citation type="submission" date="2015-05" db="EMBL/GenBank/DDBJ databases">
        <title>Complete genome sequence of a sulfur-oxidizing gammaproteobacterium strain HA5.</title>
        <authorList>
            <person name="Miura A."/>
            <person name="Kojima H."/>
            <person name="Fukui M."/>
        </authorList>
    </citation>
    <scope>NUCLEOTIDE SEQUENCE [LARGE SCALE GENOMIC DNA]</scope>
    <source>
        <strain evidence="6 7">HA5</strain>
    </source>
</reference>
<keyword evidence="7" id="KW-1185">Reference proteome</keyword>
<dbReference type="Pfam" id="PF00226">
    <property type="entry name" value="DnaJ"/>
    <property type="match status" value="1"/>
</dbReference>
<dbReference type="Gene3D" id="1.10.287.110">
    <property type="entry name" value="DnaJ domain"/>
    <property type="match status" value="1"/>
</dbReference>
<proteinExistence type="inferred from homology"/>
<evidence type="ECO:0000313" key="6">
    <source>
        <dbReference type="EMBL" id="BAV33985.1"/>
    </source>
</evidence>
<dbReference type="SMART" id="SM00271">
    <property type="entry name" value="DnaJ"/>
    <property type="match status" value="1"/>
</dbReference>
<comment type="function">
    <text evidence="3 4">Co-chaperone involved in the maturation of iron-sulfur cluster-containing proteins. Seems to help targeting proteins to be folded toward HscA.</text>
</comment>
<dbReference type="GO" id="GO:0044571">
    <property type="term" value="P:[2Fe-2S] cluster assembly"/>
    <property type="evidence" value="ECO:0007669"/>
    <property type="project" value="InterPro"/>
</dbReference>
<dbReference type="InterPro" id="IPR001623">
    <property type="entry name" value="DnaJ_domain"/>
</dbReference>
<dbReference type="InterPro" id="IPR009073">
    <property type="entry name" value="HscB_oligo_C"/>
</dbReference>
<dbReference type="RefSeq" id="WP_096360779.1">
    <property type="nucleotide sequence ID" value="NZ_AP014879.1"/>
</dbReference>
<dbReference type="EMBL" id="AP014879">
    <property type="protein sequence ID" value="BAV33985.1"/>
    <property type="molecule type" value="Genomic_DNA"/>
</dbReference>
<evidence type="ECO:0000256" key="1">
    <source>
        <dbReference type="ARBA" id="ARBA00010476"/>
    </source>
</evidence>
<dbReference type="InParanoid" id="A0A1B4XGQ0"/>
<evidence type="ECO:0000256" key="2">
    <source>
        <dbReference type="ARBA" id="ARBA00023186"/>
    </source>
</evidence>
<dbReference type="SUPFAM" id="SSF47144">
    <property type="entry name" value="HSC20 (HSCB), C-terminal oligomerisation domain"/>
    <property type="match status" value="1"/>
</dbReference>
<organism evidence="6 7">
    <name type="scientific">Sulfuricaulis limicola</name>
    <dbReference type="NCBI Taxonomy" id="1620215"/>
    <lineage>
        <taxon>Bacteria</taxon>
        <taxon>Pseudomonadati</taxon>
        <taxon>Pseudomonadota</taxon>
        <taxon>Gammaproteobacteria</taxon>
        <taxon>Acidiferrobacterales</taxon>
        <taxon>Acidiferrobacteraceae</taxon>
        <taxon>Sulfuricaulis</taxon>
    </lineage>
</organism>
<comment type="similarity">
    <text evidence="1 4">Belongs to the HscB family.</text>
</comment>
<dbReference type="SUPFAM" id="SSF46565">
    <property type="entry name" value="Chaperone J-domain"/>
    <property type="match status" value="1"/>
</dbReference>
<evidence type="ECO:0000256" key="3">
    <source>
        <dbReference type="ARBA" id="ARBA00025596"/>
    </source>
</evidence>
<keyword evidence="2 4" id="KW-0143">Chaperone</keyword>
<dbReference type="GO" id="GO:0051259">
    <property type="term" value="P:protein complex oligomerization"/>
    <property type="evidence" value="ECO:0007669"/>
    <property type="project" value="InterPro"/>
</dbReference>
<evidence type="ECO:0000259" key="5">
    <source>
        <dbReference type="PROSITE" id="PS50076"/>
    </source>
</evidence>
<dbReference type="OrthoDB" id="287587at2"/>
<dbReference type="InterPro" id="IPR004640">
    <property type="entry name" value="HscB"/>
</dbReference>
<feature type="domain" description="J" evidence="5">
    <location>
        <begin position="8"/>
        <end position="82"/>
    </location>
</feature>
<dbReference type="GO" id="GO:0006457">
    <property type="term" value="P:protein folding"/>
    <property type="evidence" value="ECO:0007669"/>
    <property type="project" value="UniProtKB-UniRule"/>
</dbReference>
<evidence type="ECO:0000313" key="7">
    <source>
        <dbReference type="Proteomes" id="UP000243180"/>
    </source>
</evidence>
<dbReference type="PANTHER" id="PTHR14021">
    <property type="entry name" value="IRON-SULFUR CLUSTER CO-CHAPERONE PROTEIN HSCB"/>
    <property type="match status" value="1"/>
</dbReference>
<dbReference type="NCBIfam" id="NF003449">
    <property type="entry name" value="PRK05014.1"/>
    <property type="match status" value="1"/>
</dbReference>
<dbReference type="NCBIfam" id="TIGR00714">
    <property type="entry name" value="hscB"/>
    <property type="match status" value="1"/>
</dbReference>
<dbReference type="CDD" id="cd06257">
    <property type="entry name" value="DnaJ"/>
    <property type="match status" value="1"/>
</dbReference>
<dbReference type="GO" id="GO:0051087">
    <property type="term" value="F:protein-folding chaperone binding"/>
    <property type="evidence" value="ECO:0007669"/>
    <property type="project" value="InterPro"/>
</dbReference>
<dbReference type="KEGG" id="slim:SCL_1682"/>
<dbReference type="AlphaFoldDB" id="A0A1B4XGQ0"/>
<protein>
    <recommendedName>
        <fullName evidence="4">Co-chaperone protein HscB homolog</fullName>
    </recommendedName>
</protein>
<dbReference type="Pfam" id="PF07743">
    <property type="entry name" value="HSCB_C"/>
    <property type="match status" value="1"/>
</dbReference>
<dbReference type="Proteomes" id="UP000243180">
    <property type="component" value="Chromosome"/>
</dbReference>
<dbReference type="InterPro" id="IPR036869">
    <property type="entry name" value="J_dom_sf"/>
</dbReference>
<comment type="subunit">
    <text evidence="4">Interacts with HscA and stimulates its ATPase activity.</text>
</comment>
<dbReference type="FunCoup" id="A0A1B4XGQ0">
    <property type="interactions" value="299"/>
</dbReference>
<dbReference type="PROSITE" id="PS50076">
    <property type="entry name" value="DNAJ_2"/>
    <property type="match status" value="1"/>
</dbReference>
<gene>
    <name evidence="4" type="primary">hscB</name>
    <name evidence="6" type="ORF">SCL_1682</name>
</gene>
<evidence type="ECO:0000256" key="4">
    <source>
        <dbReference type="HAMAP-Rule" id="MF_00682"/>
    </source>
</evidence>
<dbReference type="Gene3D" id="1.20.1280.20">
    <property type="entry name" value="HscB, C-terminal domain"/>
    <property type="match status" value="1"/>
</dbReference>
<accession>A0A1B4XGQ0</accession>
<dbReference type="HAMAP" id="MF_00682">
    <property type="entry name" value="HscB"/>
    <property type="match status" value="1"/>
</dbReference>